<sequence>MSKLLAQREGKRVAIVAALRRGQRLLVTLAESKEVALGMAKGYKAESSKLLAMTTISPCGQEVVSHGQALYKGGWPRPGRLQPRLPARGRLDARRWPPAGAVAAHGHGRLWPACKGSRLQGAHKGLSPAVNPTASRSSDVDRRGGRPLVGQLPVGKGRRRQCRGGGGGAMKVNKG</sequence>
<dbReference type="EMBL" id="AMZH03014069">
    <property type="protein sequence ID" value="RRT48265.1"/>
    <property type="molecule type" value="Genomic_DNA"/>
</dbReference>
<comment type="caution">
    <text evidence="2">The sequence shown here is derived from an EMBL/GenBank/DDBJ whole genome shotgun (WGS) entry which is preliminary data.</text>
</comment>
<accession>A0A426Y966</accession>
<evidence type="ECO:0000256" key="1">
    <source>
        <dbReference type="SAM" id="MobiDB-lite"/>
    </source>
</evidence>
<reference evidence="2 3" key="1">
    <citation type="journal article" date="2014" name="Agronomy (Basel)">
        <title>A Draft Genome Sequence for Ensete ventricosum, the Drought-Tolerant Tree Against Hunger.</title>
        <authorList>
            <person name="Harrison J."/>
            <person name="Moore K.A."/>
            <person name="Paszkiewicz K."/>
            <person name="Jones T."/>
            <person name="Grant M."/>
            <person name="Ambacheew D."/>
            <person name="Muzemil S."/>
            <person name="Studholme D.J."/>
        </authorList>
    </citation>
    <scope>NUCLEOTIDE SEQUENCE [LARGE SCALE GENOMIC DNA]</scope>
</reference>
<name>A0A426Y966_ENSVE</name>
<evidence type="ECO:0000313" key="2">
    <source>
        <dbReference type="EMBL" id="RRT48265.1"/>
    </source>
</evidence>
<protein>
    <submittedName>
        <fullName evidence="2">Uncharacterized protein</fullName>
    </submittedName>
</protein>
<dbReference type="Proteomes" id="UP000287651">
    <property type="component" value="Unassembled WGS sequence"/>
</dbReference>
<evidence type="ECO:0000313" key="3">
    <source>
        <dbReference type="Proteomes" id="UP000287651"/>
    </source>
</evidence>
<feature type="region of interest" description="Disordered" evidence="1">
    <location>
        <begin position="121"/>
        <end position="175"/>
    </location>
</feature>
<dbReference type="AlphaFoldDB" id="A0A426Y966"/>
<proteinExistence type="predicted"/>
<gene>
    <name evidence="2" type="ORF">B296_00053208</name>
</gene>
<organism evidence="2 3">
    <name type="scientific">Ensete ventricosum</name>
    <name type="common">Abyssinian banana</name>
    <name type="synonym">Musa ensete</name>
    <dbReference type="NCBI Taxonomy" id="4639"/>
    <lineage>
        <taxon>Eukaryota</taxon>
        <taxon>Viridiplantae</taxon>
        <taxon>Streptophyta</taxon>
        <taxon>Embryophyta</taxon>
        <taxon>Tracheophyta</taxon>
        <taxon>Spermatophyta</taxon>
        <taxon>Magnoliopsida</taxon>
        <taxon>Liliopsida</taxon>
        <taxon>Zingiberales</taxon>
        <taxon>Musaceae</taxon>
        <taxon>Ensete</taxon>
    </lineage>
</organism>